<name>X1B8P7_9ZZZZ</name>
<sequence length="40" mass="4730">INGVIEQLIGILKIIRLFSEIMQFCIYGRERSIYKVKKCL</sequence>
<protein>
    <submittedName>
        <fullName evidence="1">Uncharacterized protein</fullName>
    </submittedName>
</protein>
<comment type="caution">
    <text evidence="1">The sequence shown here is derived from an EMBL/GenBank/DDBJ whole genome shotgun (WGS) entry which is preliminary data.</text>
</comment>
<evidence type="ECO:0000313" key="1">
    <source>
        <dbReference type="EMBL" id="GAG80493.1"/>
    </source>
</evidence>
<gene>
    <name evidence="1" type="ORF">S01H4_23782</name>
</gene>
<feature type="non-terminal residue" evidence="1">
    <location>
        <position position="1"/>
    </location>
</feature>
<proteinExistence type="predicted"/>
<dbReference type="EMBL" id="BART01011080">
    <property type="protein sequence ID" value="GAG80493.1"/>
    <property type="molecule type" value="Genomic_DNA"/>
</dbReference>
<dbReference type="AlphaFoldDB" id="X1B8P7"/>
<accession>X1B8P7</accession>
<organism evidence="1">
    <name type="scientific">marine sediment metagenome</name>
    <dbReference type="NCBI Taxonomy" id="412755"/>
    <lineage>
        <taxon>unclassified sequences</taxon>
        <taxon>metagenomes</taxon>
        <taxon>ecological metagenomes</taxon>
    </lineage>
</organism>
<reference evidence="1" key="1">
    <citation type="journal article" date="2014" name="Front. Microbiol.">
        <title>High frequency of phylogenetically diverse reductive dehalogenase-homologous genes in deep subseafloor sedimentary metagenomes.</title>
        <authorList>
            <person name="Kawai M."/>
            <person name="Futagami T."/>
            <person name="Toyoda A."/>
            <person name="Takaki Y."/>
            <person name="Nishi S."/>
            <person name="Hori S."/>
            <person name="Arai W."/>
            <person name="Tsubouchi T."/>
            <person name="Morono Y."/>
            <person name="Uchiyama I."/>
            <person name="Ito T."/>
            <person name="Fujiyama A."/>
            <person name="Inagaki F."/>
            <person name="Takami H."/>
        </authorList>
    </citation>
    <scope>NUCLEOTIDE SEQUENCE</scope>
    <source>
        <strain evidence="1">Expedition CK06-06</strain>
    </source>
</reference>